<evidence type="ECO:0000313" key="2">
    <source>
        <dbReference type="EMBL" id="HIR50673.1"/>
    </source>
</evidence>
<dbReference type="Pfam" id="PF12673">
    <property type="entry name" value="SipL"/>
    <property type="match status" value="1"/>
</dbReference>
<dbReference type="AlphaFoldDB" id="A0A9D1DHD7"/>
<comment type="caution">
    <text evidence="2">The sequence shown here is derived from an EMBL/GenBank/DDBJ whole genome shotgun (WGS) entry which is preliminary data.</text>
</comment>
<name>A0A9D1DHD7_9FIRM</name>
<dbReference type="Proteomes" id="UP000824239">
    <property type="component" value="Unassembled WGS sequence"/>
</dbReference>
<protein>
    <submittedName>
        <fullName evidence="2">DUF3794 domain-containing protein</fullName>
    </submittedName>
</protein>
<sequence length="501" mass="53867">MELTLQRRPLCFLRCVAQTLQYQEETGETVLPDNEPDLISVADCAAEVLLRGKDVRDGGVVVAGGVKGSILCRTEGSAAPRTLECYLPFTIKVEHPAITERSAVFCELRVRSADARVLNARKALLRVSIGCALAAYQEAAESISTLEGACPGLEARETTLELELPLEAGERSFVISEALEVPAGRPPIAQLCRCRCDAAVTERKVVGSKALFKGTLTCKALYRGPDDSLNQFTQSLPFSQYCELEREYDREQVTVLPVLTGCDVESEGGAEPRRLLLTAHVLAQCLVTGQKTVRVVEDAYAIRGQLEPQWQTIEVSPCLDRQSRVETVQGSLSAPLSQVVDVEAYVDFPSQNRSGDGVELKTPVLFRVLGYDGDGELQAVAAQGEALESVALAPSADCAARAALADGLESVAVSGGQVRCALRLDTACFARQALRSLASASLEPEQEAAERPSVILRAASGETSLWELAKDCRSSEAAIRAVNHLEGDRLPRDAMLLIPVG</sequence>
<dbReference type="EMBL" id="DVHE01000043">
    <property type="protein sequence ID" value="HIR50673.1"/>
    <property type="molecule type" value="Genomic_DNA"/>
</dbReference>
<evidence type="ECO:0000313" key="3">
    <source>
        <dbReference type="Proteomes" id="UP000824239"/>
    </source>
</evidence>
<gene>
    <name evidence="2" type="ORF">IAA53_05225</name>
</gene>
<proteinExistence type="predicted"/>
<reference evidence="2" key="2">
    <citation type="journal article" date="2021" name="PeerJ">
        <title>Extensive microbial diversity within the chicken gut microbiome revealed by metagenomics and culture.</title>
        <authorList>
            <person name="Gilroy R."/>
            <person name="Ravi A."/>
            <person name="Getino M."/>
            <person name="Pursley I."/>
            <person name="Horton D.L."/>
            <person name="Alikhan N.F."/>
            <person name="Baker D."/>
            <person name="Gharbi K."/>
            <person name="Hall N."/>
            <person name="Watson M."/>
            <person name="Adriaenssens E.M."/>
            <person name="Foster-Nyarko E."/>
            <person name="Jarju S."/>
            <person name="Secka A."/>
            <person name="Antonio M."/>
            <person name="Oren A."/>
            <person name="Chaudhuri R.R."/>
            <person name="La Ragione R."/>
            <person name="Hildebrand F."/>
            <person name="Pallen M.J."/>
        </authorList>
    </citation>
    <scope>NUCLEOTIDE SEQUENCE</scope>
    <source>
        <strain evidence="2">ChiBcec15-4380</strain>
    </source>
</reference>
<evidence type="ECO:0000259" key="1">
    <source>
        <dbReference type="Pfam" id="PF12673"/>
    </source>
</evidence>
<feature type="domain" description="SipL SPOCS" evidence="1">
    <location>
        <begin position="188"/>
        <end position="256"/>
    </location>
</feature>
<organism evidence="2 3">
    <name type="scientific">Candidatus Avoscillospira avicola</name>
    <dbReference type="NCBI Taxonomy" id="2840706"/>
    <lineage>
        <taxon>Bacteria</taxon>
        <taxon>Bacillati</taxon>
        <taxon>Bacillota</taxon>
        <taxon>Clostridia</taxon>
        <taxon>Eubacteriales</taxon>
        <taxon>Oscillospiraceae</taxon>
        <taxon>Oscillospiraceae incertae sedis</taxon>
        <taxon>Candidatus Avoscillospira</taxon>
    </lineage>
</organism>
<accession>A0A9D1DHD7</accession>
<dbReference type="InterPro" id="IPR024300">
    <property type="entry name" value="SipL_SPOCS_dom"/>
</dbReference>
<reference evidence="2" key="1">
    <citation type="submission" date="2020-10" db="EMBL/GenBank/DDBJ databases">
        <authorList>
            <person name="Gilroy R."/>
        </authorList>
    </citation>
    <scope>NUCLEOTIDE SEQUENCE</scope>
    <source>
        <strain evidence="2">ChiBcec15-4380</strain>
    </source>
</reference>